<organism evidence="1">
    <name type="scientific">mine drainage metagenome</name>
    <dbReference type="NCBI Taxonomy" id="410659"/>
    <lineage>
        <taxon>unclassified sequences</taxon>
        <taxon>metagenomes</taxon>
        <taxon>ecological metagenomes</taxon>
    </lineage>
</organism>
<dbReference type="Gene3D" id="3.40.50.2000">
    <property type="entry name" value="Glycogen Phosphorylase B"/>
    <property type="match status" value="1"/>
</dbReference>
<dbReference type="GO" id="GO:0016740">
    <property type="term" value="F:transferase activity"/>
    <property type="evidence" value="ECO:0007669"/>
    <property type="project" value="UniProtKB-KW"/>
</dbReference>
<keyword evidence="1" id="KW-0808">Transferase</keyword>
<dbReference type="SUPFAM" id="SSF53756">
    <property type="entry name" value="UDP-Glycosyltransferase/glycogen phosphorylase"/>
    <property type="match status" value="1"/>
</dbReference>
<reference evidence="1" key="1">
    <citation type="submission" date="2016-10" db="EMBL/GenBank/DDBJ databases">
        <title>Sequence of Gallionella enrichment culture.</title>
        <authorList>
            <person name="Poehlein A."/>
            <person name="Muehling M."/>
            <person name="Daniel R."/>
        </authorList>
    </citation>
    <scope>NUCLEOTIDE SEQUENCE</scope>
</reference>
<dbReference type="PANTHER" id="PTHR12526">
    <property type="entry name" value="GLYCOSYLTRANSFERASE"/>
    <property type="match status" value="1"/>
</dbReference>
<dbReference type="EMBL" id="MLJW01004906">
    <property type="protein sequence ID" value="OIQ69122.1"/>
    <property type="molecule type" value="Genomic_DNA"/>
</dbReference>
<sequence>MLDEPYLTIKPVTERKYDLVYVASDNIHNIRSSKWFFEKVYPLLPAGLKIGVIGKINHSIADSYNIERVLFTEDLGTYYNDSKIAICPMLQGTGVKVKVIEAMAYGLPVVCTSRGADGLPNKQDNGCLVSDQPIEFAENIIALLKNELFYDKHASLSKAMFNNNFKKEVVFKILDNTFND</sequence>
<name>A0A1J5PD18_9ZZZZ</name>
<gene>
    <name evidence="1" type="ORF">GALL_492790</name>
</gene>
<dbReference type="AlphaFoldDB" id="A0A1J5PD18"/>
<proteinExistence type="predicted"/>
<evidence type="ECO:0000313" key="1">
    <source>
        <dbReference type="EMBL" id="OIQ69122.1"/>
    </source>
</evidence>
<accession>A0A1J5PD18</accession>
<dbReference type="Pfam" id="PF13692">
    <property type="entry name" value="Glyco_trans_1_4"/>
    <property type="match status" value="1"/>
</dbReference>
<comment type="caution">
    <text evidence="1">The sequence shown here is derived from an EMBL/GenBank/DDBJ whole genome shotgun (WGS) entry which is preliminary data.</text>
</comment>
<protein>
    <submittedName>
        <fullName evidence="1">Glycosyl transferases group 1</fullName>
    </submittedName>
</protein>
<dbReference type="PANTHER" id="PTHR12526:SF630">
    <property type="entry name" value="GLYCOSYLTRANSFERASE"/>
    <property type="match status" value="1"/>
</dbReference>